<dbReference type="InterPro" id="IPR005119">
    <property type="entry name" value="LysR_subst-bd"/>
</dbReference>
<dbReference type="InterPro" id="IPR000847">
    <property type="entry name" value="LysR_HTH_N"/>
</dbReference>
<evidence type="ECO:0000256" key="3">
    <source>
        <dbReference type="ARBA" id="ARBA00019365"/>
    </source>
</evidence>
<evidence type="ECO:0000256" key="1">
    <source>
        <dbReference type="ARBA" id="ARBA00004496"/>
    </source>
</evidence>
<feature type="domain" description="HTH lysR-type" evidence="12">
    <location>
        <begin position="28"/>
        <end position="81"/>
    </location>
</feature>
<dbReference type="Pfam" id="PF03466">
    <property type="entry name" value="LysR_substrate"/>
    <property type="match status" value="1"/>
</dbReference>
<evidence type="ECO:0000256" key="4">
    <source>
        <dbReference type="ARBA" id="ARBA00022490"/>
    </source>
</evidence>
<dbReference type="PATRIC" id="fig|634177.7.peg.1377"/>
<keyword evidence="4" id="KW-0963">Cytoplasm</keyword>
<dbReference type="Gene3D" id="3.40.190.10">
    <property type="entry name" value="Periplasmic binding protein-like II"/>
    <property type="match status" value="2"/>
</dbReference>
<dbReference type="CDD" id="cd08441">
    <property type="entry name" value="PBP2_MetR"/>
    <property type="match status" value="1"/>
</dbReference>
<dbReference type="InterPro" id="IPR036390">
    <property type="entry name" value="WH_DNA-bd_sf"/>
</dbReference>
<dbReference type="SUPFAM" id="SSF46785">
    <property type="entry name" value="Winged helix' DNA-binding domain"/>
    <property type="match status" value="1"/>
</dbReference>
<proteinExistence type="inferred from homology"/>
<evidence type="ECO:0000256" key="8">
    <source>
        <dbReference type="ARBA" id="ARBA00023125"/>
    </source>
</evidence>
<keyword evidence="11" id="KW-0486">Methionine biosynthesis</keyword>
<evidence type="ECO:0000256" key="5">
    <source>
        <dbReference type="ARBA" id="ARBA00022491"/>
    </source>
</evidence>
<dbReference type="PRINTS" id="PR00039">
    <property type="entry name" value="HTHLYSR"/>
</dbReference>
<dbReference type="Gene3D" id="1.10.10.10">
    <property type="entry name" value="Winged helix-like DNA-binding domain superfamily/Winged helix DNA-binding domain"/>
    <property type="match status" value="1"/>
</dbReference>
<comment type="similarity">
    <text evidence="2">Belongs to the LysR transcriptional regulatory family.</text>
</comment>
<evidence type="ECO:0000256" key="9">
    <source>
        <dbReference type="ARBA" id="ARBA00023159"/>
    </source>
</evidence>
<dbReference type="PROSITE" id="PS50931">
    <property type="entry name" value="HTH_LYSR"/>
    <property type="match status" value="1"/>
</dbReference>
<keyword evidence="8" id="KW-0238">DNA-binding</keyword>
<keyword evidence="7" id="KW-0805">Transcription regulation</keyword>
<keyword evidence="6" id="KW-0028">Amino-acid biosynthesis</keyword>
<dbReference type="KEGG" id="gxy:GLX_11930"/>
<dbReference type="AlphaFoldDB" id="G2I658"/>
<dbReference type="Proteomes" id="UP000009044">
    <property type="component" value="Chromosome"/>
</dbReference>
<keyword evidence="5" id="KW-0678">Repressor</keyword>
<dbReference type="GO" id="GO:0003700">
    <property type="term" value="F:DNA-binding transcription factor activity"/>
    <property type="evidence" value="ECO:0007669"/>
    <property type="project" value="InterPro"/>
</dbReference>
<evidence type="ECO:0000256" key="7">
    <source>
        <dbReference type="ARBA" id="ARBA00023015"/>
    </source>
</evidence>
<dbReference type="GO" id="GO:0009086">
    <property type="term" value="P:methionine biosynthetic process"/>
    <property type="evidence" value="ECO:0007669"/>
    <property type="project" value="UniProtKB-KW"/>
</dbReference>
<evidence type="ECO:0000256" key="10">
    <source>
        <dbReference type="ARBA" id="ARBA00023163"/>
    </source>
</evidence>
<protein>
    <recommendedName>
        <fullName evidence="3">HTH-type transcriptional regulator MetR</fullName>
    </recommendedName>
</protein>
<dbReference type="eggNOG" id="COG0583">
    <property type="taxonomic scope" value="Bacteria"/>
</dbReference>
<evidence type="ECO:0000256" key="6">
    <source>
        <dbReference type="ARBA" id="ARBA00022605"/>
    </source>
</evidence>
<sequence>MNWNDIFLYLYKFCAFIGQNMSILERSHLTIIREVAREGSLTAAGARLNLTQPALSHSIRKIEQQLGVKIWRREGRSLVLTQAGEWLLSLANRLLPQFELAESHLEQFANGGRGTLRIGMECHPCYQWLLKVVSPYLEKWPKVDVDVRQKFQFGGIGALFSNEIDILVTPDPLYKPGLKFTPVFDYELVLAVGPEHPLRKAKFVLPEQLADETLITYPVPSERLDIYTQFLQPAGIGPRQQKQIETTDIMLVMVTHGRGVAALPRWLVKEYASRFKLYPVKLGKHGIAKQIFLGHRETDDNIRYLCNFIEFAASPHLIVP</sequence>
<keyword evidence="10" id="KW-0804">Transcription</keyword>
<name>G2I658_KOMMN</name>
<reference evidence="14" key="1">
    <citation type="journal article" date="2011" name="J. Bacteriol.">
        <title>Complete genome sequence of NBRC 3288, a unique cellulose-nonproducing strain of Gluconacetobacter xylinus isolated from vinegar.</title>
        <authorList>
            <person name="Ogino H."/>
            <person name="Azuma Y."/>
            <person name="Hosoyama A."/>
            <person name="Nakazawa H."/>
            <person name="Matsutani M."/>
            <person name="Hasegawa A."/>
            <person name="Otsuyama K."/>
            <person name="Matsushita K."/>
            <person name="Fujita N."/>
            <person name="Shirai M."/>
        </authorList>
    </citation>
    <scope>NUCLEOTIDE SEQUENCE [LARGE SCALE GENOMIC DNA]</scope>
    <source>
        <strain evidence="14">NBRC 3288 / BCRC 11682 / LMG 1693</strain>
    </source>
</reference>
<evidence type="ECO:0000256" key="2">
    <source>
        <dbReference type="ARBA" id="ARBA00009437"/>
    </source>
</evidence>
<dbReference type="SUPFAM" id="SSF53850">
    <property type="entry name" value="Periplasmic binding protein-like II"/>
    <property type="match status" value="1"/>
</dbReference>
<dbReference type="PANTHER" id="PTHR30126:SF25">
    <property type="entry name" value="HTH-TYPE TRANSCRIPTIONAL REGULATOR METR"/>
    <property type="match status" value="1"/>
</dbReference>
<dbReference type="EMBL" id="AP012159">
    <property type="protein sequence ID" value="BAK83605.1"/>
    <property type="molecule type" value="Genomic_DNA"/>
</dbReference>
<dbReference type="InterPro" id="IPR036388">
    <property type="entry name" value="WH-like_DNA-bd_sf"/>
</dbReference>
<evidence type="ECO:0000256" key="11">
    <source>
        <dbReference type="ARBA" id="ARBA00023167"/>
    </source>
</evidence>
<evidence type="ECO:0000313" key="14">
    <source>
        <dbReference type="Proteomes" id="UP000009044"/>
    </source>
</evidence>
<evidence type="ECO:0000259" key="12">
    <source>
        <dbReference type="PROSITE" id="PS50931"/>
    </source>
</evidence>
<gene>
    <name evidence="13" type="ordered locus">GLX_11930</name>
</gene>
<dbReference type="HOGENOM" id="CLU_039613_6_0_5"/>
<dbReference type="PANTHER" id="PTHR30126">
    <property type="entry name" value="HTH-TYPE TRANSCRIPTIONAL REGULATOR"/>
    <property type="match status" value="1"/>
</dbReference>
<accession>G2I658</accession>
<dbReference type="FunFam" id="1.10.10.10:FF:000001">
    <property type="entry name" value="LysR family transcriptional regulator"/>
    <property type="match status" value="1"/>
</dbReference>
<dbReference type="STRING" id="634177.GLX_11930"/>
<keyword evidence="9" id="KW-0010">Activator</keyword>
<evidence type="ECO:0000313" key="13">
    <source>
        <dbReference type="EMBL" id="BAK83605.1"/>
    </source>
</evidence>
<dbReference type="Pfam" id="PF00126">
    <property type="entry name" value="HTH_1"/>
    <property type="match status" value="1"/>
</dbReference>
<comment type="subcellular location">
    <subcellularLocation>
        <location evidence="1">Cytoplasm</location>
    </subcellularLocation>
</comment>
<dbReference type="InterPro" id="IPR037406">
    <property type="entry name" value="MetR_PBP2"/>
</dbReference>
<dbReference type="GO" id="GO:0000976">
    <property type="term" value="F:transcription cis-regulatory region binding"/>
    <property type="evidence" value="ECO:0007669"/>
    <property type="project" value="TreeGrafter"/>
</dbReference>
<organism evidence="13 14">
    <name type="scientific">Komagataeibacter medellinensis (strain NBRC 3288 / BCRC 11682 / LMG 1693 / Kondo 51)</name>
    <name type="common">Gluconacetobacter medellinensis</name>
    <dbReference type="NCBI Taxonomy" id="634177"/>
    <lineage>
        <taxon>Bacteria</taxon>
        <taxon>Pseudomonadati</taxon>
        <taxon>Pseudomonadota</taxon>
        <taxon>Alphaproteobacteria</taxon>
        <taxon>Acetobacterales</taxon>
        <taxon>Acetobacteraceae</taxon>
        <taxon>Komagataeibacter</taxon>
    </lineage>
</organism>
<dbReference type="GO" id="GO:0005737">
    <property type="term" value="C:cytoplasm"/>
    <property type="evidence" value="ECO:0007669"/>
    <property type="project" value="UniProtKB-SubCell"/>
</dbReference>